<dbReference type="SUPFAM" id="SSF46689">
    <property type="entry name" value="Homeodomain-like"/>
    <property type="match status" value="1"/>
</dbReference>
<dbReference type="PANTHER" id="PTHR47894:SF1">
    <property type="entry name" value="HTH-TYPE TRANSCRIPTIONAL REGULATOR VQSM"/>
    <property type="match status" value="1"/>
</dbReference>
<dbReference type="PROSITE" id="PS01124">
    <property type="entry name" value="HTH_ARAC_FAMILY_2"/>
    <property type="match status" value="1"/>
</dbReference>
<feature type="domain" description="HTH araC/xylS-type" evidence="4">
    <location>
        <begin position="230"/>
        <end position="328"/>
    </location>
</feature>
<keyword evidence="1" id="KW-0805">Transcription regulation</keyword>
<name>A0A4Y7XD34_9GAMM</name>
<dbReference type="InterPro" id="IPR009057">
    <property type="entry name" value="Homeodomain-like_sf"/>
</dbReference>
<gene>
    <name evidence="5" type="ORF">E2B99_05705</name>
</gene>
<dbReference type="SMART" id="SM00342">
    <property type="entry name" value="HTH_ARAC"/>
    <property type="match status" value="1"/>
</dbReference>
<proteinExistence type="predicted"/>
<comment type="caution">
    <text evidence="5">The sequence shown here is derived from an EMBL/GenBank/DDBJ whole genome shotgun (WGS) entry which is preliminary data.</text>
</comment>
<evidence type="ECO:0000256" key="3">
    <source>
        <dbReference type="ARBA" id="ARBA00023163"/>
    </source>
</evidence>
<keyword evidence="2" id="KW-0238">DNA-binding</keyword>
<accession>A0A4Y7XD34</accession>
<dbReference type="RefSeq" id="WP_134243993.1">
    <property type="nucleotide sequence ID" value="NZ_SNTY01000017.1"/>
</dbReference>
<sequence>MAFGFNQESVNGGLAKLVQHFCLQQGLAVPAECLAYQDAQRIPFNVWQHLLHQVNEHYQQPALGLQIARLIEPAHIGIMGYLGLSCQNLGEALQRFERYHRLAYDCNDLQINIKDNLVEISWGINAGKPGQLVDETAIALFKNIAEQLIQPLALTLSHVEFVNPQPAHTRIYEQYFGCPVSFNAARTRIGFPITLLAAPVNRADQTLQKLLENHAAALLHELPEHDDFDQQLQLYMTQAVQQGSICIDDIAQRMSLSARGLQRQLVKRNYSFQQRLAQVRETLAKQYLLDSKLSLIDIALLLAYSEQSAFQRAFKQWTGQTPHQWRSSQQGHAGTIS</sequence>
<dbReference type="InterPro" id="IPR032687">
    <property type="entry name" value="AraC-type_N"/>
</dbReference>
<keyword evidence="3" id="KW-0804">Transcription</keyword>
<dbReference type="EMBL" id="SNTY01000017">
    <property type="protein sequence ID" value="TEU28489.1"/>
    <property type="molecule type" value="Genomic_DNA"/>
</dbReference>
<dbReference type="PANTHER" id="PTHR47894">
    <property type="entry name" value="HTH-TYPE TRANSCRIPTIONAL REGULATOR GADX"/>
    <property type="match status" value="1"/>
</dbReference>
<dbReference type="Proteomes" id="UP000297834">
    <property type="component" value="Unassembled WGS sequence"/>
</dbReference>
<evidence type="ECO:0000313" key="6">
    <source>
        <dbReference type="Proteomes" id="UP000297834"/>
    </source>
</evidence>
<evidence type="ECO:0000259" key="4">
    <source>
        <dbReference type="PROSITE" id="PS01124"/>
    </source>
</evidence>
<protein>
    <submittedName>
        <fullName evidence="5">AraC family transcriptional regulator</fullName>
    </submittedName>
</protein>
<dbReference type="GO" id="GO:0000976">
    <property type="term" value="F:transcription cis-regulatory region binding"/>
    <property type="evidence" value="ECO:0007669"/>
    <property type="project" value="TreeGrafter"/>
</dbReference>
<dbReference type="GO" id="GO:0005829">
    <property type="term" value="C:cytosol"/>
    <property type="evidence" value="ECO:0007669"/>
    <property type="project" value="TreeGrafter"/>
</dbReference>
<evidence type="ECO:0000313" key="5">
    <source>
        <dbReference type="EMBL" id="TEU28489.1"/>
    </source>
</evidence>
<dbReference type="STRING" id="1120977.GCA_000619845_02117"/>
<dbReference type="AlphaFoldDB" id="A0A4Y7XD34"/>
<dbReference type="Pfam" id="PF12833">
    <property type="entry name" value="HTH_18"/>
    <property type="match status" value="1"/>
</dbReference>
<dbReference type="InterPro" id="IPR018060">
    <property type="entry name" value="HTH_AraC"/>
</dbReference>
<dbReference type="GO" id="GO:0003700">
    <property type="term" value="F:DNA-binding transcription factor activity"/>
    <property type="evidence" value="ECO:0007669"/>
    <property type="project" value="InterPro"/>
</dbReference>
<evidence type="ECO:0000256" key="1">
    <source>
        <dbReference type="ARBA" id="ARBA00023015"/>
    </source>
</evidence>
<reference evidence="5 6" key="1">
    <citation type="submission" date="2019-03" db="EMBL/GenBank/DDBJ databases">
        <title>Alkanindiges illinoisensis: a potential pathogenic isolated from ascites of a gastric cancer patient with abdominal metastasis.</title>
        <authorList>
            <person name="Hu X."/>
            <person name="Yang B."/>
            <person name="Yan X."/>
            <person name="Lin L."/>
            <person name="Zhao H."/>
            <person name="Zhou F."/>
            <person name="Su B."/>
            <person name="Chen J."/>
            <person name="Rui Y."/>
            <person name="Wang Q."/>
            <person name="Zheng L."/>
        </authorList>
    </citation>
    <scope>NUCLEOTIDE SEQUENCE [LARGE SCALE GENOMIC DNA]</scope>
    <source>
        <strain evidence="5 6">NFYY 23406</strain>
    </source>
</reference>
<dbReference type="Pfam" id="PF12625">
    <property type="entry name" value="Arabinose_bd"/>
    <property type="match status" value="1"/>
</dbReference>
<organism evidence="5 6">
    <name type="scientific">Alkanindiges illinoisensis</name>
    <dbReference type="NCBI Taxonomy" id="197183"/>
    <lineage>
        <taxon>Bacteria</taxon>
        <taxon>Pseudomonadati</taxon>
        <taxon>Pseudomonadota</taxon>
        <taxon>Gammaproteobacteria</taxon>
        <taxon>Moraxellales</taxon>
        <taxon>Moraxellaceae</taxon>
        <taxon>Alkanindiges</taxon>
    </lineage>
</organism>
<dbReference type="Gene3D" id="1.10.10.60">
    <property type="entry name" value="Homeodomain-like"/>
    <property type="match status" value="1"/>
</dbReference>
<dbReference type="OrthoDB" id="6506763at2"/>
<keyword evidence="6" id="KW-1185">Reference proteome</keyword>
<evidence type="ECO:0000256" key="2">
    <source>
        <dbReference type="ARBA" id="ARBA00023125"/>
    </source>
</evidence>